<name>A0A9W4SQR2_9GLOM</name>
<keyword evidence="2" id="KW-1185">Reference proteome</keyword>
<dbReference type="EMBL" id="CAMKVN010001600">
    <property type="protein sequence ID" value="CAI2177052.1"/>
    <property type="molecule type" value="Genomic_DNA"/>
</dbReference>
<accession>A0A9W4SQR2</accession>
<evidence type="ECO:0000313" key="1">
    <source>
        <dbReference type="EMBL" id="CAI2177052.1"/>
    </source>
</evidence>
<gene>
    <name evidence="1" type="ORF">FWILDA_LOCUS7892</name>
</gene>
<protein>
    <submittedName>
        <fullName evidence="1">15980_t:CDS:1</fullName>
    </submittedName>
</protein>
<reference evidence="1" key="1">
    <citation type="submission" date="2022-08" db="EMBL/GenBank/DDBJ databases">
        <authorList>
            <person name="Kallberg Y."/>
            <person name="Tangrot J."/>
            <person name="Rosling A."/>
        </authorList>
    </citation>
    <scope>NUCLEOTIDE SEQUENCE</scope>
    <source>
        <strain evidence="1">Wild A</strain>
    </source>
</reference>
<dbReference type="Proteomes" id="UP001153678">
    <property type="component" value="Unassembled WGS sequence"/>
</dbReference>
<sequence length="161" mass="18959">MFRNRYISLNPRQNYIRNPLNIFDASLNTLNTRISVSNKEISDYIYEEVPLVDKKEANDEAVEEISDKIFNNEETGDELFNEKEYEVFDEEEIVDNEYEGFNEEEIENSCRHYELPSFLVDDNGANAQYRLHVGDIIYNYDESKANLAEDLSARIHELKLN</sequence>
<evidence type="ECO:0000313" key="2">
    <source>
        <dbReference type="Proteomes" id="UP001153678"/>
    </source>
</evidence>
<organism evidence="1 2">
    <name type="scientific">Funneliformis geosporum</name>
    <dbReference type="NCBI Taxonomy" id="1117311"/>
    <lineage>
        <taxon>Eukaryota</taxon>
        <taxon>Fungi</taxon>
        <taxon>Fungi incertae sedis</taxon>
        <taxon>Mucoromycota</taxon>
        <taxon>Glomeromycotina</taxon>
        <taxon>Glomeromycetes</taxon>
        <taxon>Glomerales</taxon>
        <taxon>Glomeraceae</taxon>
        <taxon>Funneliformis</taxon>
    </lineage>
</organism>
<comment type="caution">
    <text evidence="1">The sequence shown here is derived from an EMBL/GenBank/DDBJ whole genome shotgun (WGS) entry which is preliminary data.</text>
</comment>
<proteinExistence type="predicted"/>
<dbReference type="AlphaFoldDB" id="A0A9W4SQR2"/>